<accession>A0A0M9UCD6</accession>
<organism evidence="2 3">
    <name type="scientific">Ardenticatena maritima</name>
    <dbReference type="NCBI Taxonomy" id="872965"/>
    <lineage>
        <taxon>Bacteria</taxon>
        <taxon>Bacillati</taxon>
        <taxon>Chloroflexota</taxon>
        <taxon>Ardenticatenia</taxon>
        <taxon>Ardenticatenales</taxon>
        <taxon>Ardenticatenaceae</taxon>
        <taxon>Ardenticatena</taxon>
    </lineage>
</organism>
<dbReference type="AlphaFoldDB" id="A0A0M9UCD6"/>
<dbReference type="PANTHER" id="PTHR11735">
    <property type="entry name" value="TRNA N6-ADENOSINE THREONYLCARBAMOYLTRANSFERASE"/>
    <property type="match status" value="1"/>
</dbReference>
<reference evidence="3" key="2">
    <citation type="submission" date="2015-08" db="EMBL/GenBank/DDBJ databases">
        <title>Draft Genome Sequence of a Heterotrophic Facultative Anaerobic Bacterium Ardenticatena maritima Strain 110S.</title>
        <authorList>
            <person name="Kawaichi S."/>
            <person name="Yoshida T."/>
            <person name="Sako Y."/>
            <person name="Nakamura R."/>
        </authorList>
    </citation>
    <scope>NUCLEOTIDE SEQUENCE [LARGE SCALE GENOMIC DNA]</scope>
    <source>
        <strain evidence="3">110S</strain>
    </source>
</reference>
<keyword evidence="3" id="KW-1185">Reference proteome</keyword>
<dbReference type="GO" id="GO:0005829">
    <property type="term" value="C:cytosol"/>
    <property type="evidence" value="ECO:0007669"/>
    <property type="project" value="TreeGrafter"/>
</dbReference>
<dbReference type="InterPro" id="IPR000905">
    <property type="entry name" value="Gcp-like_dom"/>
</dbReference>
<evidence type="ECO:0000313" key="2">
    <source>
        <dbReference type="EMBL" id="GAP62720.1"/>
    </source>
</evidence>
<evidence type="ECO:0000259" key="1">
    <source>
        <dbReference type="Pfam" id="PF00814"/>
    </source>
</evidence>
<dbReference type="EMBL" id="BBZA01000076">
    <property type="protein sequence ID" value="GAP62720.1"/>
    <property type="molecule type" value="Genomic_DNA"/>
</dbReference>
<dbReference type="GO" id="GO:0002949">
    <property type="term" value="P:tRNA threonylcarbamoyladenosine modification"/>
    <property type="evidence" value="ECO:0007669"/>
    <property type="project" value="InterPro"/>
</dbReference>
<dbReference type="OrthoDB" id="9784166at2"/>
<name>A0A0M9UCD6_9CHLR</name>
<feature type="domain" description="Gcp-like" evidence="1">
    <location>
        <begin position="33"/>
        <end position="129"/>
    </location>
</feature>
<proteinExistence type="predicted"/>
<dbReference type="CDD" id="cd24032">
    <property type="entry name" value="ASKHA_NBD_TsaB"/>
    <property type="match status" value="1"/>
</dbReference>
<dbReference type="PANTHER" id="PTHR11735:SF11">
    <property type="entry name" value="TRNA THREONYLCARBAMOYLADENOSINE BIOSYNTHESIS PROTEIN TSAB"/>
    <property type="match status" value="1"/>
</dbReference>
<protein>
    <submittedName>
        <fullName evidence="2">tRNA threonylcarbamoyladenosine biosynthesis protein TsaB</fullName>
    </submittedName>
</protein>
<dbReference type="STRING" id="872965.SE16_12340"/>
<gene>
    <name evidence="2" type="primary">tsaB</name>
    <name evidence="2" type="ORF">ARMA_1143</name>
</gene>
<dbReference type="RefSeq" id="WP_054492619.1">
    <property type="nucleotide sequence ID" value="NZ_BBZA01000076.1"/>
</dbReference>
<dbReference type="InterPro" id="IPR043129">
    <property type="entry name" value="ATPase_NBD"/>
</dbReference>
<dbReference type="InParanoid" id="A0A0M9UCD6"/>
<dbReference type="InterPro" id="IPR022496">
    <property type="entry name" value="T6A_TsaB"/>
</dbReference>
<evidence type="ECO:0000313" key="3">
    <source>
        <dbReference type="Proteomes" id="UP000037784"/>
    </source>
</evidence>
<dbReference type="NCBIfam" id="TIGR03725">
    <property type="entry name" value="T6A_YeaZ"/>
    <property type="match status" value="1"/>
</dbReference>
<comment type="caution">
    <text evidence="2">The sequence shown here is derived from an EMBL/GenBank/DDBJ whole genome shotgun (WGS) entry which is preliminary data.</text>
</comment>
<sequence>MLILAIDTATRQAGVALVREDEVLVEYTWSAGLRHTQHTAPMIDQALRQAGVAPDDLEGVAVTRGPGSFTGLRIGLSLAKGFAAALGIPVVAIPTLDVCAFPHFYGETPVRAVLRAGRGRYAFATYRREAPDRWRPVGEPQLARLPQLVEDVQQPMRFVGELGAQEQAVLKERGGRWVRFVPPPFNVRRPSVLAFMALERFQRGEHDDVDTLAPFYLHIPEGAS</sequence>
<dbReference type="Pfam" id="PF00814">
    <property type="entry name" value="TsaD"/>
    <property type="match status" value="1"/>
</dbReference>
<dbReference type="Gene3D" id="3.30.420.40">
    <property type="match status" value="2"/>
</dbReference>
<dbReference type="SUPFAM" id="SSF53067">
    <property type="entry name" value="Actin-like ATPase domain"/>
    <property type="match status" value="2"/>
</dbReference>
<dbReference type="Proteomes" id="UP000037784">
    <property type="component" value="Unassembled WGS sequence"/>
</dbReference>
<dbReference type="FunCoup" id="A0A0M9UCD6">
    <property type="interactions" value="312"/>
</dbReference>
<reference evidence="2 3" key="1">
    <citation type="journal article" date="2015" name="Genome Announc.">
        <title>Draft Genome Sequence of a Heterotrophic Facultative Anaerobic Thermophilic Bacterium, Ardenticatena maritima Strain 110ST.</title>
        <authorList>
            <person name="Kawaichi S."/>
            <person name="Yoshida T."/>
            <person name="Sako Y."/>
            <person name="Nakamura R."/>
        </authorList>
    </citation>
    <scope>NUCLEOTIDE SEQUENCE [LARGE SCALE GENOMIC DNA]</scope>
    <source>
        <strain evidence="2 3">110S</strain>
    </source>
</reference>